<accession>A0ABX6TAK1</accession>
<proteinExistence type="predicted"/>
<evidence type="ECO:0000313" key="2">
    <source>
        <dbReference type="Proteomes" id="UP000516105"/>
    </source>
</evidence>
<keyword evidence="2" id="KW-1185">Reference proteome</keyword>
<dbReference type="EMBL" id="CP060782">
    <property type="protein sequence ID" value="QNP46409.1"/>
    <property type="molecule type" value="Genomic_DNA"/>
</dbReference>
<organism evidence="1 2">
    <name type="scientific">Sphingomonas sediminicola</name>
    <dbReference type="NCBI Taxonomy" id="386874"/>
    <lineage>
        <taxon>Bacteria</taxon>
        <taxon>Pseudomonadati</taxon>
        <taxon>Pseudomonadota</taxon>
        <taxon>Alphaproteobacteria</taxon>
        <taxon>Sphingomonadales</taxon>
        <taxon>Sphingomonadaceae</taxon>
        <taxon>Sphingomonas</taxon>
    </lineage>
</organism>
<gene>
    <name evidence="1" type="ORF">H9L14_04285</name>
</gene>
<evidence type="ECO:0000313" key="1">
    <source>
        <dbReference type="EMBL" id="QNP46409.1"/>
    </source>
</evidence>
<sequence>MAYGLNPRLFVENGPALQAAAAHSRSSSDAFRAWAGLDAEHRLELIEKALKEAANDSSELPIAL</sequence>
<evidence type="ECO:0008006" key="3">
    <source>
        <dbReference type="Google" id="ProtNLM"/>
    </source>
</evidence>
<dbReference type="RefSeq" id="WP_187709362.1">
    <property type="nucleotide sequence ID" value="NZ_CP060782.1"/>
</dbReference>
<dbReference type="Proteomes" id="UP000516105">
    <property type="component" value="Chromosome"/>
</dbReference>
<name>A0ABX6TAK1_9SPHN</name>
<reference evidence="1 2" key="1">
    <citation type="submission" date="2020-08" db="EMBL/GenBank/DDBJ databases">
        <title>Genome sequence of Sphingomonas sediminicola KACC 15039T.</title>
        <authorList>
            <person name="Hyun D.-W."/>
            <person name="Bae J.-W."/>
        </authorList>
    </citation>
    <scope>NUCLEOTIDE SEQUENCE [LARGE SCALE GENOMIC DNA]</scope>
    <source>
        <strain evidence="1 2">KACC 15039</strain>
    </source>
</reference>
<protein>
    <recommendedName>
        <fullName evidence="3">Aldehyde dehydrogenase family protein</fullName>
    </recommendedName>
</protein>